<proteinExistence type="predicted"/>
<dbReference type="PANTHER" id="PTHR33067">
    <property type="entry name" value="RNA-DIRECTED DNA POLYMERASE-RELATED"/>
    <property type="match status" value="1"/>
</dbReference>
<dbReference type="Proteomes" id="UP001151760">
    <property type="component" value="Unassembled WGS sequence"/>
</dbReference>
<dbReference type="PANTHER" id="PTHR33067:SF9">
    <property type="entry name" value="RNA-DIRECTED DNA POLYMERASE"/>
    <property type="match status" value="1"/>
</dbReference>
<dbReference type="EMBL" id="BQNB010018942">
    <property type="protein sequence ID" value="GJT79926.1"/>
    <property type="molecule type" value="Genomic_DNA"/>
</dbReference>
<evidence type="ECO:0000313" key="1">
    <source>
        <dbReference type="EMBL" id="GJT79926.1"/>
    </source>
</evidence>
<dbReference type="CDD" id="cd00303">
    <property type="entry name" value="retropepsin_like"/>
    <property type="match status" value="1"/>
</dbReference>
<name>A0ABQ5GW97_9ASTR</name>
<dbReference type="Gene3D" id="2.40.70.10">
    <property type="entry name" value="Acid Proteases"/>
    <property type="match status" value="1"/>
</dbReference>
<reference evidence="1" key="2">
    <citation type="submission" date="2022-01" db="EMBL/GenBank/DDBJ databases">
        <authorList>
            <person name="Yamashiro T."/>
            <person name="Shiraishi A."/>
            <person name="Satake H."/>
            <person name="Nakayama K."/>
        </authorList>
    </citation>
    <scope>NUCLEOTIDE SEQUENCE</scope>
</reference>
<dbReference type="InterPro" id="IPR021109">
    <property type="entry name" value="Peptidase_aspartic_dom_sf"/>
</dbReference>
<sequence length="185" mass="21033">MKDLGLFILPCRLGDSKPFDTLVDLGSCVNLTPLSLFKKLKIGLLQETEDVLGLVDGTKLYPIGIVKNVKVHVGKLRLIEDFHVKAKIAVGEGFTRLIFGVRELDLGARPPYYAKNYFWDNHLPREWEIVRDAKVNPFKDILVFRMMVEFLGTIPINLKGNTWESKDVIDHKMDWNKPPKKGDGA</sequence>
<reference evidence="1" key="1">
    <citation type="journal article" date="2022" name="Int. J. Mol. Sci.">
        <title>Draft Genome of Tanacetum Coccineum: Genomic Comparison of Closely Related Tanacetum-Family Plants.</title>
        <authorList>
            <person name="Yamashiro T."/>
            <person name="Shiraishi A."/>
            <person name="Nakayama K."/>
            <person name="Satake H."/>
        </authorList>
    </citation>
    <scope>NUCLEOTIDE SEQUENCE</scope>
</reference>
<evidence type="ECO:0000313" key="2">
    <source>
        <dbReference type="Proteomes" id="UP001151760"/>
    </source>
</evidence>
<protein>
    <submittedName>
        <fullName evidence="1">Uncharacterized protein</fullName>
    </submittedName>
</protein>
<gene>
    <name evidence="1" type="ORF">Tco_1054268</name>
</gene>
<keyword evidence="2" id="KW-1185">Reference proteome</keyword>
<organism evidence="1 2">
    <name type="scientific">Tanacetum coccineum</name>
    <dbReference type="NCBI Taxonomy" id="301880"/>
    <lineage>
        <taxon>Eukaryota</taxon>
        <taxon>Viridiplantae</taxon>
        <taxon>Streptophyta</taxon>
        <taxon>Embryophyta</taxon>
        <taxon>Tracheophyta</taxon>
        <taxon>Spermatophyta</taxon>
        <taxon>Magnoliopsida</taxon>
        <taxon>eudicotyledons</taxon>
        <taxon>Gunneridae</taxon>
        <taxon>Pentapetalae</taxon>
        <taxon>asterids</taxon>
        <taxon>campanulids</taxon>
        <taxon>Asterales</taxon>
        <taxon>Asteraceae</taxon>
        <taxon>Asteroideae</taxon>
        <taxon>Anthemideae</taxon>
        <taxon>Anthemidinae</taxon>
        <taxon>Tanacetum</taxon>
    </lineage>
</organism>
<accession>A0ABQ5GW97</accession>
<comment type="caution">
    <text evidence="1">The sequence shown here is derived from an EMBL/GenBank/DDBJ whole genome shotgun (WGS) entry which is preliminary data.</text>
</comment>